<keyword evidence="3" id="KW-1003">Cell membrane</keyword>
<dbReference type="Gene3D" id="1.10.3860.10">
    <property type="entry name" value="Sodium:dicarboxylate symporter"/>
    <property type="match status" value="1"/>
</dbReference>
<dbReference type="FunFam" id="1.10.3860.10:FF:000001">
    <property type="entry name" value="C4-dicarboxylate transport protein"/>
    <property type="match status" value="1"/>
</dbReference>
<keyword evidence="2" id="KW-0813">Transport</keyword>
<dbReference type="PANTHER" id="PTHR42865">
    <property type="entry name" value="PROTON/GLUTAMATE-ASPARTATE SYMPORTER"/>
    <property type="match status" value="1"/>
</dbReference>
<keyword evidence="5" id="KW-0769">Symport</keyword>
<evidence type="ECO:0000256" key="8">
    <source>
        <dbReference type="SAM" id="Phobius"/>
    </source>
</evidence>
<feature type="transmembrane region" description="Helical" evidence="8">
    <location>
        <begin position="158"/>
        <end position="176"/>
    </location>
</feature>
<dbReference type="GO" id="GO:0015138">
    <property type="term" value="F:fumarate transmembrane transporter activity"/>
    <property type="evidence" value="ECO:0007669"/>
    <property type="project" value="TreeGrafter"/>
</dbReference>
<evidence type="ECO:0000313" key="10">
    <source>
        <dbReference type="Proteomes" id="UP000192610"/>
    </source>
</evidence>
<feature type="transmembrane region" description="Helical" evidence="8">
    <location>
        <begin position="87"/>
        <end position="109"/>
    </location>
</feature>
<organism evidence="9 10">
    <name type="scientific">Niastella yeongjuensis</name>
    <dbReference type="NCBI Taxonomy" id="354355"/>
    <lineage>
        <taxon>Bacteria</taxon>
        <taxon>Pseudomonadati</taxon>
        <taxon>Bacteroidota</taxon>
        <taxon>Chitinophagia</taxon>
        <taxon>Chitinophagales</taxon>
        <taxon>Chitinophagaceae</taxon>
        <taxon>Niastella</taxon>
    </lineage>
</organism>
<name>A0A1V9F302_9BACT</name>
<dbReference type="NCBIfam" id="NF002461">
    <property type="entry name" value="PRK01663.1"/>
    <property type="match status" value="1"/>
</dbReference>
<dbReference type="SUPFAM" id="SSF118215">
    <property type="entry name" value="Proton glutamate symport protein"/>
    <property type="match status" value="1"/>
</dbReference>
<feature type="transmembrane region" description="Helical" evidence="8">
    <location>
        <begin position="234"/>
        <end position="255"/>
    </location>
</feature>
<comment type="subcellular location">
    <subcellularLocation>
        <location evidence="1">Cell membrane</location>
        <topology evidence="1">Multi-pass membrane protein</topology>
    </subcellularLocation>
</comment>
<evidence type="ECO:0000256" key="2">
    <source>
        <dbReference type="ARBA" id="ARBA00022448"/>
    </source>
</evidence>
<sequence>MEYLRLLKLLKLLKISKILYVQVILGIIAGILVGWRYPGFWPTAKLISETFINMIRMVITPVIFLTIVLGISGAGDMKKVGRVGLKSLIYFEIVTTLALVIGLITANLVKPGKGIKGSHTATQQVTEISEQAKHMNWGEFFSHIVPSNIIDAFAKGDILQVLFFSVLFAIGLKMLGNSGKGLLTTFENINKVLFNVLKMVMRLSPIGAFGGMAYTIGKFGFTTLVVLGKLMLTFYLTGIVFIFVVLNLICRYFGFSLWKLLGYIKEEILIVLGASSSEAVLPSVMQKLTAAGCEKEVVGLVIPTGYSFNLDGTTIYLSMGIIFLAQAFNIDLSLGQQLTVIGILLLTSKGAAGVTGSGFIVLASTLTALKVIPLEGLALLIGVDRFMSEGRAIINFIGNTIATVLIAKSENALDIKTYQTIVEKKSAPVTPGTPMAEAV</sequence>
<dbReference type="GO" id="GO:0015366">
    <property type="term" value="F:malate:proton symporter activity"/>
    <property type="evidence" value="ECO:0007669"/>
    <property type="project" value="TreeGrafter"/>
</dbReference>
<dbReference type="Proteomes" id="UP000192610">
    <property type="component" value="Unassembled WGS sequence"/>
</dbReference>
<dbReference type="RefSeq" id="WP_280517383.1">
    <property type="nucleotide sequence ID" value="NZ_FOCZ01000009.1"/>
</dbReference>
<gene>
    <name evidence="9" type="ORF">A4H97_24075</name>
</gene>
<dbReference type="PANTHER" id="PTHR42865:SF1">
    <property type="entry name" value="AEROBIC C4-DICARBOXYLATE TRANSPORT PROTEIN"/>
    <property type="match status" value="1"/>
</dbReference>
<proteinExistence type="predicted"/>
<dbReference type="PRINTS" id="PR00173">
    <property type="entry name" value="EDTRNSPORT"/>
</dbReference>
<dbReference type="GO" id="GO:0015141">
    <property type="term" value="F:succinate transmembrane transporter activity"/>
    <property type="evidence" value="ECO:0007669"/>
    <property type="project" value="TreeGrafter"/>
</dbReference>
<feature type="transmembrane region" description="Helical" evidence="8">
    <location>
        <begin position="55"/>
        <end position="75"/>
    </location>
</feature>
<dbReference type="STRING" id="354355.SAMN05660816_04703"/>
<dbReference type="InterPro" id="IPR001991">
    <property type="entry name" value="Na-dicarboxylate_symporter"/>
</dbReference>
<evidence type="ECO:0000256" key="1">
    <source>
        <dbReference type="ARBA" id="ARBA00004651"/>
    </source>
</evidence>
<reference evidence="10" key="1">
    <citation type="submission" date="2016-04" db="EMBL/GenBank/DDBJ databases">
        <authorList>
            <person name="Chen L."/>
            <person name="Zhuang W."/>
            <person name="Wang G."/>
        </authorList>
    </citation>
    <scope>NUCLEOTIDE SEQUENCE [LARGE SCALE GENOMIC DNA]</scope>
    <source>
        <strain evidence="10">17621</strain>
    </source>
</reference>
<dbReference type="EMBL" id="LVXG01000007">
    <property type="protein sequence ID" value="OQP52783.1"/>
    <property type="molecule type" value="Genomic_DNA"/>
</dbReference>
<keyword evidence="7 8" id="KW-0472">Membrane</keyword>
<keyword evidence="4 8" id="KW-0812">Transmembrane</keyword>
<dbReference type="Pfam" id="PF00375">
    <property type="entry name" value="SDF"/>
    <property type="match status" value="1"/>
</dbReference>
<protein>
    <submittedName>
        <fullName evidence="9">Glutamate/aspartate:proton symporter GltP</fullName>
    </submittedName>
</protein>
<evidence type="ECO:0000256" key="5">
    <source>
        <dbReference type="ARBA" id="ARBA00022847"/>
    </source>
</evidence>
<evidence type="ECO:0000313" key="9">
    <source>
        <dbReference type="EMBL" id="OQP52783.1"/>
    </source>
</evidence>
<accession>A0A1V9F302</accession>
<keyword evidence="6 8" id="KW-1133">Transmembrane helix</keyword>
<dbReference type="AlphaFoldDB" id="A0A1V9F302"/>
<evidence type="ECO:0000256" key="4">
    <source>
        <dbReference type="ARBA" id="ARBA00022692"/>
    </source>
</evidence>
<evidence type="ECO:0000256" key="3">
    <source>
        <dbReference type="ARBA" id="ARBA00022475"/>
    </source>
</evidence>
<dbReference type="InterPro" id="IPR018107">
    <property type="entry name" value="Na-dicarboxylate_symporter_CS"/>
</dbReference>
<comment type="caution">
    <text evidence="9">The sequence shown here is derived from an EMBL/GenBank/DDBJ whole genome shotgun (WGS) entry which is preliminary data.</text>
</comment>
<dbReference type="PROSITE" id="PS00714">
    <property type="entry name" value="NA_DICARBOXYL_SYMP_2"/>
    <property type="match status" value="1"/>
</dbReference>
<feature type="transmembrane region" description="Helical" evidence="8">
    <location>
        <begin position="206"/>
        <end position="228"/>
    </location>
</feature>
<evidence type="ECO:0000256" key="7">
    <source>
        <dbReference type="ARBA" id="ARBA00023136"/>
    </source>
</evidence>
<evidence type="ECO:0000256" key="6">
    <source>
        <dbReference type="ARBA" id="ARBA00022989"/>
    </source>
</evidence>
<dbReference type="GO" id="GO:0005886">
    <property type="term" value="C:plasma membrane"/>
    <property type="evidence" value="ECO:0007669"/>
    <property type="project" value="UniProtKB-SubCell"/>
</dbReference>
<feature type="transmembrane region" description="Helical" evidence="8">
    <location>
        <begin position="12"/>
        <end position="35"/>
    </location>
</feature>
<keyword evidence="10" id="KW-1185">Reference proteome</keyword>
<dbReference type="GO" id="GO:0070778">
    <property type="term" value="P:L-aspartate transmembrane transport"/>
    <property type="evidence" value="ECO:0007669"/>
    <property type="project" value="TreeGrafter"/>
</dbReference>
<dbReference type="InterPro" id="IPR036458">
    <property type="entry name" value="Na:dicarbo_symporter_sf"/>
</dbReference>